<proteinExistence type="predicted"/>
<keyword evidence="2" id="KW-1185">Reference proteome</keyword>
<comment type="caution">
    <text evidence="1">The sequence shown here is derived from an EMBL/GenBank/DDBJ whole genome shotgun (WGS) entry which is preliminary data.</text>
</comment>
<protein>
    <submittedName>
        <fullName evidence="1">Uncharacterized protein</fullName>
    </submittedName>
</protein>
<reference evidence="1" key="1">
    <citation type="submission" date="2023-03" db="EMBL/GenBank/DDBJ databases">
        <title>Chromosome-scale reference genome and RAD-based genetic map of yellow starthistle (Centaurea solstitialis) reveal putative structural variation and QTLs associated with invader traits.</title>
        <authorList>
            <person name="Reatini B."/>
            <person name="Cang F.A."/>
            <person name="Jiang Q."/>
            <person name="Mckibben M.T.W."/>
            <person name="Barker M.S."/>
            <person name="Rieseberg L.H."/>
            <person name="Dlugosch K.M."/>
        </authorList>
    </citation>
    <scope>NUCLEOTIDE SEQUENCE</scope>
    <source>
        <strain evidence="1">CAN-66</strain>
        <tissue evidence="1">Leaf</tissue>
    </source>
</reference>
<dbReference type="AlphaFoldDB" id="A0AA38W2Q4"/>
<organism evidence="1 2">
    <name type="scientific">Centaurea solstitialis</name>
    <name type="common">yellow star-thistle</name>
    <dbReference type="NCBI Taxonomy" id="347529"/>
    <lineage>
        <taxon>Eukaryota</taxon>
        <taxon>Viridiplantae</taxon>
        <taxon>Streptophyta</taxon>
        <taxon>Embryophyta</taxon>
        <taxon>Tracheophyta</taxon>
        <taxon>Spermatophyta</taxon>
        <taxon>Magnoliopsida</taxon>
        <taxon>eudicotyledons</taxon>
        <taxon>Gunneridae</taxon>
        <taxon>Pentapetalae</taxon>
        <taxon>asterids</taxon>
        <taxon>campanulids</taxon>
        <taxon>Asterales</taxon>
        <taxon>Asteraceae</taxon>
        <taxon>Carduoideae</taxon>
        <taxon>Cardueae</taxon>
        <taxon>Centaureinae</taxon>
        <taxon>Centaurea</taxon>
    </lineage>
</organism>
<evidence type="ECO:0000313" key="2">
    <source>
        <dbReference type="Proteomes" id="UP001172457"/>
    </source>
</evidence>
<name>A0AA38W2Q4_9ASTR</name>
<gene>
    <name evidence="1" type="ORF">OSB04_019270</name>
</gene>
<evidence type="ECO:0000313" key="1">
    <source>
        <dbReference type="EMBL" id="KAJ9546727.1"/>
    </source>
</evidence>
<accession>A0AA38W2Q4</accession>
<dbReference type="EMBL" id="JARYMX010000005">
    <property type="protein sequence ID" value="KAJ9546727.1"/>
    <property type="molecule type" value="Genomic_DNA"/>
</dbReference>
<sequence>MVVWYEILSAVNLKREIRRKRHFDENPSDASEVTSQSVEESFRVNYFLCVVDHAISSLRRRFEQYQEYENVFGFLFTSDKLRSLDNACLKSSCLNFEIALKNHDRSDVDGNDLYVELKLLQEFLPHEKMGHLDILEYLKHLYCFHNAIIAYRVLLTIPGPGKIGTTLRSLHGSLQVTQFKFILQTLVHPSTYRYFLPASVDNRAGSLSLFLPMASPPPQLNKADIEAIVTADSTALNTAYANLATQIATIINEQNRSFRRKAPEEEKVLLDIADEEIVPPIITKPPQEVIPIELLHEPNLVVTESKFSEPDLTPVINVDDETIEGFIELPKSLKVNNVDVDPALLRPDEMIMIL</sequence>
<dbReference type="Proteomes" id="UP001172457">
    <property type="component" value="Chromosome 5"/>
</dbReference>